<evidence type="ECO:0000259" key="3">
    <source>
        <dbReference type="PROSITE" id="PS50885"/>
    </source>
</evidence>
<dbReference type="eggNOG" id="COG2770">
    <property type="taxonomic scope" value="Bacteria"/>
</dbReference>
<feature type="transmembrane region" description="Helical" evidence="2">
    <location>
        <begin position="18"/>
        <end position="37"/>
    </location>
</feature>
<reference evidence="4 5" key="1">
    <citation type="journal article" date="2013" name="PLoS ONE">
        <title>Cultivation and Complete Genome Sequencing of Gloeobacter kilaueensis sp. nov., from a Lava Cave in Kilauea Caldera, Hawai'i.</title>
        <authorList>
            <person name="Saw J.H."/>
            <person name="Schatz M."/>
            <person name="Brown M.V."/>
            <person name="Kunkel D.D."/>
            <person name="Foster J.S."/>
            <person name="Shick H."/>
            <person name="Christensen S."/>
            <person name="Hou S."/>
            <person name="Wan X."/>
            <person name="Donachie S.P."/>
        </authorList>
    </citation>
    <scope>NUCLEOTIDE SEQUENCE [LARGE SCALE GENOMIC DNA]</scope>
    <source>
        <strain evidence="5">JS</strain>
    </source>
</reference>
<dbReference type="Gene3D" id="1.25.40.10">
    <property type="entry name" value="Tetratricopeptide repeat domain"/>
    <property type="match status" value="1"/>
</dbReference>
<feature type="transmembrane region" description="Helical" evidence="2">
    <location>
        <begin position="218"/>
        <end position="240"/>
    </location>
</feature>
<dbReference type="HOGENOM" id="CLU_060280_0_0_3"/>
<feature type="domain" description="HAMP" evidence="3">
    <location>
        <begin position="242"/>
        <end position="294"/>
    </location>
</feature>
<dbReference type="InterPro" id="IPR003660">
    <property type="entry name" value="HAMP_dom"/>
</dbReference>
<dbReference type="PROSITE" id="PS50005">
    <property type="entry name" value="TPR"/>
    <property type="match status" value="2"/>
</dbReference>
<dbReference type="SMART" id="SM00304">
    <property type="entry name" value="HAMP"/>
    <property type="match status" value="1"/>
</dbReference>
<evidence type="ECO:0000256" key="2">
    <source>
        <dbReference type="SAM" id="Phobius"/>
    </source>
</evidence>
<protein>
    <submittedName>
        <fullName evidence="4">Cellulose synthase subunit BcsC</fullName>
    </submittedName>
</protein>
<dbReference type="Pfam" id="PF13414">
    <property type="entry name" value="TPR_11"/>
    <property type="match status" value="1"/>
</dbReference>
<dbReference type="SMART" id="SM00028">
    <property type="entry name" value="TPR"/>
    <property type="match status" value="3"/>
</dbReference>
<name>U5QNB0_GLOK1</name>
<keyword evidence="5" id="KW-1185">Reference proteome</keyword>
<dbReference type="AlphaFoldDB" id="U5QNB0"/>
<dbReference type="Pfam" id="PF11845">
    <property type="entry name" value="Tll0287-like"/>
    <property type="match status" value="1"/>
</dbReference>
<dbReference type="GO" id="GO:0016020">
    <property type="term" value="C:membrane"/>
    <property type="evidence" value="ECO:0007669"/>
    <property type="project" value="InterPro"/>
</dbReference>
<dbReference type="InterPro" id="IPR011990">
    <property type="entry name" value="TPR-like_helical_dom_sf"/>
</dbReference>
<evidence type="ECO:0000313" key="5">
    <source>
        <dbReference type="Proteomes" id="UP000017396"/>
    </source>
</evidence>
<feature type="repeat" description="TPR" evidence="1">
    <location>
        <begin position="331"/>
        <end position="364"/>
    </location>
</feature>
<dbReference type="KEGG" id="glj:GKIL_4160"/>
<keyword evidence="2" id="KW-0472">Membrane</keyword>
<keyword evidence="2" id="KW-1133">Transmembrane helix</keyword>
<dbReference type="InterPro" id="IPR019734">
    <property type="entry name" value="TPR_rpt"/>
</dbReference>
<proteinExistence type="predicted"/>
<dbReference type="PROSITE" id="PS50885">
    <property type="entry name" value="HAMP"/>
    <property type="match status" value="1"/>
</dbReference>
<feature type="repeat" description="TPR" evidence="1">
    <location>
        <begin position="297"/>
        <end position="330"/>
    </location>
</feature>
<keyword evidence="2" id="KW-0812">Transmembrane</keyword>
<dbReference type="OrthoDB" id="114218at2"/>
<organism evidence="4 5">
    <name type="scientific">Gloeobacter kilaueensis (strain ATCC BAA-2537 / CCAP 1431/1 / ULC 316 / JS1)</name>
    <dbReference type="NCBI Taxonomy" id="1183438"/>
    <lineage>
        <taxon>Bacteria</taxon>
        <taxon>Bacillati</taxon>
        <taxon>Cyanobacteriota</taxon>
        <taxon>Cyanophyceae</taxon>
        <taxon>Gloeobacterales</taxon>
        <taxon>Gloeobacteraceae</taxon>
        <taxon>Gloeobacter</taxon>
    </lineage>
</organism>
<dbReference type="Proteomes" id="UP000017396">
    <property type="component" value="Chromosome"/>
</dbReference>
<dbReference type="GO" id="GO:0007165">
    <property type="term" value="P:signal transduction"/>
    <property type="evidence" value="ECO:0007669"/>
    <property type="project" value="InterPro"/>
</dbReference>
<keyword evidence="1" id="KW-0802">TPR repeat</keyword>
<dbReference type="InterPro" id="IPR021796">
    <property type="entry name" value="Tll0287-like_dom"/>
</dbReference>
<dbReference type="RefSeq" id="WP_023175752.1">
    <property type="nucleotide sequence ID" value="NC_022600.1"/>
</dbReference>
<dbReference type="Gene3D" id="6.10.340.10">
    <property type="match status" value="1"/>
</dbReference>
<evidence type="ECO:0000313" key="4">
    <source>
        <dbReference type="EMBL" id="AGY60406.1"/>
    </source>
</evidence>
<dbReference type="SUPFAM" id="SSF48452">
    <property type="entry name" value="TPR-like"/>
    <property type="match status" value="1"/>
</dbReference>
<dbReference type="eggNOG" id="COG0457">
    <property type="taxonomic scope" value="Bacteria"/>
</dbReference>
<evidence type="ECO:0000256" key="1">
    <source>
        <dbReference type="PROSITE-ProRule" id="PRU00339"/>
    </source>
</evidence>
<sequence length="416" mass="45330">MIKAIGLPSITSKFRRTLIPLVLVTGFAGTLFSYFLLQKNADQEVEQKAELLLDTLQATRSYVKDSLRPAVDPLVAGGNFIPQAQSATFVARSIWRSIERKRPDSFIFKEATPNPLNVADEADSFETTLVQRFASDAKLEQIRTYRDTPEGRFFVLAKPIRTDASCLACHGDPLKAPAVIQQIYGRTHGYGWPANQVVSAFVVQVPASAALRTAATQALAFAAVIAGMLVVLAFALNRLLDRYVLKPVKNLTEVAEQVSLGRSESEIVPADNAEIRSLGDSLTRLKRSVTRTAGLLQSAYFEQGEALIKEGKSVEAGQAFSRALAVTPNSAKTRLALGRTLAATGDRTAAIAQYRTALELQPDNPELHLELALALQGEGDFEASREPLGRARELFQQTGQNAAAEQVENLLKSRSY</sequence>
<accession>U5QNB0</accession>
<gene>
    <name evidence="4" type="ORF">GKIL_4160</name>
</gene>
<dbReference type="EMBL" id="CP003587">
    <property type="protein sequence ID" value="AGY60406.1"/>
    <property type="molecule type" value="Genomic_DNA"/>
</dbReference>
<dbReference type="STRING" id="1183438.GKIL_4160"/>